<protein>
    <submittedName>
        <fullName evidence="2">Uncharacterized protein LOC136087634 isoform X1</fullName>
    </submittedName>
</protein>
<accession>A0ABM4CYT5</accession>
<dbReference type="PANTHER" id="PTHR34153">
    <property type="entry name" value="SI:CH211-262H13.3-RELATED-RELATED"/>
    <property type="match status" value="1"/>
</dbReference>
<name>A0ABM4CYT5_HYDVU</name>
<dbReference type="RefSeq" id="XP_065667128.1">
    <property type="nucleotide sequence ID" value="XM_065811056.1"/>
</dbReference>
<dbReference type="Proteomes" id="UP001652625">
    <property type="component" value="Chromosome 11"/>
</dbReference>
<evidence type="ECO:0000313" key="1">
    <source>
        <dbReference type="Proteomes" id="UP001652625"/>
    </source>
</evidence>
<organism evidence="1 2">
    <name type="scientific">Hydra vulgaris</name>
    <name type="common">Hydra</name>
    <name type="synonym">Hydra attenuata</name>
    <dbReference type="NCBI Taxonomy" id="6087"/>
    <lineage>
        <taxon>Eukaryota</taxon>
        <taxon>Metazoa</taxon>
        <taxon>Cnidaria</taxon>
        <taxon>Hydrozoa</taxon>
        <taxon>Hydroidolina</taxon>
        <taxon>Anthoathecata</taxon>
        <taxon>Aplanulata</taxon>
        <taxon>Hydridae</taxon>
        <taxon>Hydra</taxon>
    </lineage>
</organism>
<dbReference type="PANTHER" id="PTHR34153:SF2">
    <property type="entry name" value="SI:CH211-262H13.3-RELATED"/>
    <property type="match status" value="1"/>
</dbReference>
<reference evidence="2" key="1">
    <citation type="submission" date="2025-08" db="UniProtKB">
        <authorList>
            <consortium name="RefSeq"/>
        </authorList>
    </citation>
    <scope>IDENTIFICATION</scope>
</reference>
<proteinExistence type="predicted"/>
<keyword evidence="1" id="KW-1185">Reference proteome</keyword>
<sequence>MEEHFTKSQYSRKDAATLPVKGFPLTESEFQAKVMKYLTKQDQRLENIEKILLNLTSSSVGVAGEISPISNLEELHNLVVLSLSSAGGKDVKDVVKNIMESVATYDLFAKFNFKGTNRLENNKDSRPKKKAFKSLNICKVVCCAAMKDRRFNREDVVNCVKDILRYAPDKATGG</sequence>
<evidence type="ECO:0000313" key="2">
    <source>
        <dbReference type="RefSeq" id="XP_065667128.1"/>
    </source>
</evidence>
<dbReference type="GeneID" id="136087634"/>
<gene>
    <name evidence="2" type="primary">LOC136087634</name>
</gene>